<dbReference type="AlphaFoldDB" id="A0A8H7F544"/>
<dbReference type="InterPro" id="IPR032675">
    <property type="entry name" value="LRR_dom_sf"/>
</dbReference>
<organism evidence="1 2">
    <name type="scientific">Agaricus bisporus var. burnettii</name>
    <dbReference type="NCBI Taxonomy" id="192524"/>
    <lineage>
        <taxon>Eukaryota</taxon>
        <taxon>Fungi</taxon>
        <taxon>Dikarya</taxon>
        <taxon>Basidiomycota</taxon>
        <taxon>Agaricomycotina</taxon>
        <taxon>Agaricomycetes</taxon>
        <taxon>Agaricomycetidae</taxon>
        <taxon>Agaricales</taxon>
        <taxon>Agaricineae</taxon>
        <taxon>Agaricaceae</taxon>
        <taxon>Agaricus</taxon>
    </lineage>
</organism>
<dbReference type="EMBL" id="JABXXO010000005">
    <property type="protein sequence ID" value="KAF7777584.1"/>
    <property type="molecule type" value="Genomic_DNA"/>
</dbReference>
<accession>A0A8H7F544</accession>
<name>A0A8H7F544_AGABI</name>
<protein>
    <submittedName>
        <fullName evidence="1">Uncharacterized protein</fullName>
    </submittedName>
</protein>
<proteinExistence type="predicted"/>
<gene>
    <name evidence="1" type="ORF">Agabi119p4_3656</name>
</gene>
<reference evidence="1 2" key="1">
    <citation type="journal article" name="Sci. Rep.">
        <title>Telomere-to-telomere assembled and centromere annotated genomes of the two main subspecies of the button mushroom Agaricus bisporus reveal especially polymorphic chromosome ends.</title>
        <authorList>
            <person name="Sonnenberg A.S.M."/>
            <person name="Sedaghat-Telgerd N."/>
            <person name="Lavrijssen B."/>
            <person name="Ohm R.A."/>
            <person name="Hendrickx P.M."/>
            <person name="Scholtmeijer K."/>
            <person name="Baars J.J.P."/>
            <person name="van Peer A."/>
        </authorList>
    </citation>
    <scope>NUCLEOTIDE SEQUENCE [LARGE SCALE GENOMIC DNA]</scope>
    <source>
        <strain evidence="1 2">H119_p4</strain>
    </source>
</reference>
<evidence type="ECO:0000313" key="2">
    <source>
        <dbReference type="Proteomes" id="UP000629468"/>
    </source>
</evidence>
<evidence type="ECO:0000313" key="1">
    <source>
        <dbReference type="EMBL" id="KAF7777584.1"/>
    </source>
</evidence>
<sequence>MCMLLDRFPSAKSLVKRSGYSVYLLKSAFAPIIVIGKNEVEGVESFRVLSNKAAPYRSHLVFQTLSISVSRLVIQGVAFTSDIATQAQDVEPPYLSFTSGPYIHEAGTNTKRQILVRFYHTAIPSASRSLRRLTSMAKSLRKLAGMSNSLRTLTGMTSFHGLPVEIILHIIDIYGSMSDVAYSTSKDRLCKLRLVSKQFNAIICPILFASLRLDFEDTQSGCSRCCEIIAALTSRSTNVFEHTKRLFISTRQLYWTEEYQNRGISRTKVFVADKIHDAIMMLKNLTAIEYMYSPQHDPEQLAIGVIRALGTLPLIESFDNLRIFSNPPPSFTLKPISNFTTLRVHWSWDNSNNCLPEIASLLARCPQLTEVYLRSESYSTDNPDTSLNDIFAEVNKSERVLKLKKLGLCGVVVDPDDFEAHIRHFRDLTFLGITNNSSSKAYTAFGATCNILQQRNDIYLKGIVTDLSGDPLLLSYLSSYSGLTQLCLGLQDSKDDFDVVNQIYTQILPKHSKTLEHIQLGSVRSQIWCQIPTEEQIAGLVKCQQLKVLKVRSFVDERRLKQHDGTIFETWYEIGLQLPSLALLHITPKDVFYFERLWNDVKEMVAERYRKDRGMKFRVE</sequence>
<dbReference type="Gene3D" id="3.80.10.10">
    <property type="entry name" value="Ribonuclease Inhibitor"/>
    <property type="match status" value="1"/>
</dbReference>
<comment type="caution">
    <text evidence="1">The sequence shown here is derived from an EMBL/GenBank/DDBJ whole genome shotgun (WGS) entry which is preliminary data.</text>
</comment>
<dbReference type="Proteomes" id="UP000629468">
    <property type="component" value="Unassembled WGS sequence"/>
</dbReference>